<dbReference type="SMART" id="SM00507">
    <property type="entry name" value="HNHc"/>
    <property type="match status" value="1"/>
</dbReference>
<accession>A0AB36ET28</accession>
<dbReference type="GO" id="GO:0008270">
    <property type="term" value="F:zinc ion binding"/>
    <property type="evidence" value="ECO:0007669"/>
    <property type="project" value="InterPro"/>
</dbReference>
<evidence type="ECO:0000256" key="1">
    <source>
        <dbReference type="ARBA" id="ARBA00022722"/>
    </source>
</evidence>
<keyword evidence="6" id="KW-0255">Endonuclease</keyword>
<name>A0AB36ET28_AGRTU</name>
<reference evidence="6 7" key="1">
    <citation type="journal article" date="2016" name="PeerJ">
        <title>Gall-ID: tools for genotyping gall-causing phytopathogenic bacteria.</title>
        <authorList>
            <person name="Davis E.W.II."/>
            <person name="Weisberg A.J."/>
            <person name="Tabima J.F."/>
            <person name="Grunwald N.J."/>
            <person name="Chang J.H."/>
        </authorList>
    </citation>
    <scope>NUCLEOTIDE SEQUENCE [LARGE SCALE GENOMIC DNA]</scope>
    <source>
        <strain evidence="6 7">N2/73</strain>
    </source>
</reference>
<keyword evidence="1" id="KW-0540">Nuclease</keyword>
<dbReference type="GO" id="GO:0005829">
    <property type="term" value="C:cytosol"/>
    <property type="evidence" value="ECO:0007669"/>
    <property type="project" value="TreeGrafter"/>
</dbReference>
<dbReference type="InterPro" id="IPR002711">
    <property type="entry name" value="HNH"/>
</dbReference>
<sequence length="118" mass="13311">MTGIPHLCDCGNVVPFAVRCECKITLTRERNRRHDALRGSAASRGYDAAWRSASKTYLRNHPLCAECARNGIRTAATLVDHIIPIRRAPHLRMERSNWQSLCTNCHSSIKQKQDAHSC</sequence>
<dbReference type="EMBL" id="LXKT01000001">
    <property type="protein sequence ID" value="OCJ43066.1"/>
    <property type="molecule type" value="Genomic_DNA"/>
</dbReference>
<gene>
    <name evidence="6" type="ORF">A6U91_02540</name>
</gene>
<keyword evidence="2" id="KW-0378">Hydrolase</keyword>
<dbReference type="Proteomes" id="UP000093451">
    <property type="component" value="Unassembled WGS sequence"/>
</dbReference>
<comment type="caution">
    <text evidence="6">The sequence shown here is derived from an EMBL/GenBank/DDBJ whole genome shotgun (WGS) entry which is preliminary data.</text>
</comment>
<dbReference type="CDD" id="cd00085">
    <property type="entry name" value="HNHc"/>
    <property type="match status" value="1"/>
</dbReference>
<organism evidence="6 7">
    <name type="scientific">Agrobacterium tumefaciens</name>
    <dbReference type="NCBI Taxonomy" id="358"/>
    <lineage>
        <taxon>Bacteria</taxon>
        <taxon>Pseudomonadati</taxon>
        <taxon>Pseudomonadota</taxon>
        <taxon>Alphaproteobacteria</taxon>
        <taxon>Hyphomicrobiales</taxon>
        <taxon>Rhizobiaceae</taxon>
        <taxon>Rhizobium/Agrobacterium group</taxon>
        <taxon>Agrobacterium</taxon>
        <taxon>Agrobacterium tumefaciens complex</taxon>
    </lineage>
</organism>
<dbReference type="Pfam" id="PF01844">
    <property type="entry name" value="HNH"/>
    <property type="match status" value="1"/>
</dbReference>
<comment type="similarity">
    <text evidence="3">Belongs to the HNH nuclease family.</text>
</comment>
<evidence type="ECO:0000256" key="4">
    <source>
        <dbReference type="ARBA" id="ARBA00040194"/>
    </source>
</evidence>
<evidence type="ECO:0000256" key="2">
    <source>
        <dbReference type="ARBA" id="ARBA00022801"/>
    </source>
</evidence>
<protein>
    <recommendedName>
        <fullName evidence="4">Putative HNH nuclease YajD</fullName>
    </recommendedName>
</protein>
<dbReference type="PANTHER" id="PTHR41286">
    <property type="entry name" value="HNH NUCLEASE YAJD-RELATED"/>
    <property type="match status" value="1"/>
</dbReference>
<evidence type="ECO:0000313" key="6">
    <source>
        <dbReference type="EMBL" id="OCJ43066.1"/>
    </source>
</evidence>
<dbReference type="InterPro" id="IPR003615">
    <property type="entry name" value="HNH_nuc"/>
</dbReference>
<evidence type="ECO:0000259" key="5">
    <source>
        <dbReference type="SMART" id="SM00507"/>
    </source>
</evidence>
<evidence type="ECO:0000256" key="3">
    <source>
        <dbReference type="ARBA" id="ARBA00038412"/>
    </source>
</evidence>
<evidence type="ECO:0000313" key="7">
    <source>
        <dbReference type="Proteomes" id="UP000093451"/>
    </source>
</evidence>
<feature type="domain" description="HNH nuclease" evidence="5">
    <location>
        <begin position="52"/>
        <end position="107"/>
    </location>
</feature>
<dbReference type="GO" id="GO:0003676">
    <property type="term" value="F:nucleic acid binding"/>
    <property type="evidence" value="ECO:0007669"/>
    <property type="project" value="InterPro"/>
</dbReference>
<dbReference type="Gene3D" id="1.10.30.50">
    <property type="match status" value="1"/>
</dbReference>
<dbReference type="AlphaFoldDB" id="A0AB36ET28"/>
<dbReference type="GO" id="GO:0016787">
    <property type="term" value="F:hydrolase activity"/>
    <property type="evidence" value="ECO:0007669"/>
    <property type="project" value="UniProtKB-KW"/>
</dbReference>
<dbReference type="GO" id="GO:0004519">
    <property type="term" value="F:endonuclease activity"/>
    <property type="evidence" value="ECO:0007669"/>
    <property type="project" value="UniProtKB-KW"/>
</dbReference>
<proteinExistence type="inferred from homology"/>
<dbReference type="PANTHER" id="PTHR41286:SF1">
    <property type="entry name" value="HNH NUCLEASE YAJD-RELATED"/>
    <property type="match status" value="1"/>
</dbReference>